<keyword evidence="6" id="KW-0175">Coiled coil</keyword>
<dbReference type="PANTHER" id="PTHR36848">
    <property type="entry name" value="DNA-BINDING PROTEIN (PUTATIVE SECRETED PROTEIN)-RELATED"/>
    <property type="match status" value="1"/>
</dbReference>
<dbReference type="InterPro" id="IPR029062">
    <property type="entry name" value="Class_I_gatase-like"/>
</dbReference>
<keyword evidence="2" id="KW-0964">Secreted</keyword>
<protein>
    <submittedName>
        <fullName evidence="9">F5/8 type C domain protein</fullName>
    </submittedName>
</protein>
<accession>C0EI50</accession>
<dbReference type="PROSITE" id="PS51257">
    <property type="entry name" value="PROKAR_LIPOPROTEIN"/>
    <property type="match status" value="1"/>
</dbReference>
<dbReference type="PROSITE" id="PS50022">
    <property type="entry name" value="FA58C_3"/>
    <property type="match status" value="2"/>
</dbReference>
<evidence type="ECO:0000256" key="4">
    <source>
        <dbReference type="ARBA" id="ARBA00023088"/>
    </source>
</evidence>
<keyword evidence="5" id="KW-0378">Hydrolase</keyword>
<evidence type="ECO:0000256" key="3">
    <source>
        <dbReference type="ARBA" id="ARBA00022729"/>
    </source>
</evidence>
<dbReference type="eggNOG" id="COG1538">
    <property type="taxonomic scope" value="Bacteria"/>
</dbReference>
<evidence type="ECO:0000259" key="7">
    <source>
        <dbReference type="PROSITE" id="PS50022"/>
    </source>
</evidence>
<feature type="domain" description="F5/8 type C" evidence="7">
    <location>
        <begin position="207"/>
        <end position="348"/>
    </location>
</feature>
<evidence type="ECO:0000256" key="2">
    <source>
        <dbReference type="ARBA" id="ARBA00022525"/>
    </source>
</evidence>
<dbReference type="eggNOG" id="COG3250">
    <property type="taxonomic scope" value="Bacteria"/>
</dbReference>
<dbReference type="InterPro" id="IPR053161">
    <property type="entry name" value="Ulvan_degrading_GH"/>
</dbReference>
<keyword evidence="3" id="KW-0732">Signal</keyword>
<dbReference type="Pfam" id="PF17132">
    <property type="entry name" value="Glyco_hydro_106"/>
    <property type="match status" value="1"/>
</dbReference>
<evidence type="ECO:0000256" key="6">
    <source>
        <dbReference type="SAM" id="Coils"/>
    </source>
</evidence>
<dbReference type="Gene3D" id="2.60.120.260">
    <property type="entry name" value="Galactose-binding domain-like"/>
    <property type="match status" value="2"/>
</dbReference>
<dbReference type="GO" id="GO:0016798">
    <property type="term" value="F:hydrolase activity, acting on glycosyl bonds"/>
    <property type="evidence" value="ECO:0007669"/>
    <property type="project" value="UniProtKB-KW"/>
</dbReference>
<comment type="caution">
    <text evidence="9">The sequence shown here is derived from an EMBL/GenBank/DDBJ whole genome shotgun (WGS) entry which is preliminary data.</text>
</comment>
<dbReference type="InterPro" id="IPR019931">
    <property type="entry name" value="LPXTG_anchor"/>
</dbReference>
<dbReference type="EMBL" id="ACEC01000124">
    <property type="protein sequence ID" value="EEG28858.1"/>
    <property type="molecule type" value="Genomic_DNA"/>
</dbReference>
<dbReference type="PANTHER" id="PTHR36848:SF2">
    <property type="entry name" value="SECRETED PROTEIN"/>
    <property type="match status" value="1"/>
</dbReference>
<dbReference type="SUPFAM" id="SSF49785">
    <property type="entry name" value="Galactose-binding domain-like"/>
    <property type="match status" value="2"/>
</dbReference>
<dbReference type="Pfam" id="PF18998">
    <property type="entry name" value="Flg_new_2"/>
    <property type="match status" value="1"/>
</dbReference>
<keyword evidence="1" id="KW-0134">Cell wall</keyword>
<dbReference type="HOGENOM" id="CLU_262275_0_0_9"/>
<evidence type="ECO:0000256" key="1">
    <source>
        <dbReference type="ARBA" id="ARBA00022512"/>
    </source>
</evidence>
<dbReference type="InterPro" id="IPR044060">
    <property type="entry name" value="Bacterial_rp_domain"/>
</dbReference>
<evidence type="ECO:0000256" key="5">
    <source>
        <dbReference type="ARBA" id="ARBA00023295"/>
    </source>
</evidence>
<name>C0EI50_9FIRM</name>
<dbReference type="STRING" id="537013.CLOSTMETH_03545"/>
<keyword evidence="5" id="KW-0326">Glycosidase</keyword>
<organism evidence="9 10">
    <name type="scientific">[Clostridium] methylpentosum DSM 5476</name>
    <dbReference type="NCBI Taxonomy" id="537013"/>
    <lineage>
        <taxon>Bacteria</taxon>
        <taxon>Bacillati</taxon>
        <taxon>Bacillota</taxon>
        <taxon>Clostridia</taxon>
        <taxon>Eubacteriales</taxon>
        <taxon>Oscillospiraceae</taxon>
        <taxon>Oscillospiraceae incertae sedis</taxon>
    </lineage>
</organism>
<keyword evidence="4" id="KW-0572">Peptidoglycan-anchor</keyword>
<dbReference type="Pfam" id="PF00754">
    <property type="entry name" value="F5_F8_type_C"/>
    <property type="match status" value="2"/>
</dbReference>
<proteinExistence type="predicted"/>
<dbReference type="InterPro" id="IPR000421">
    <property type="entry name" value="FA58C"/>
</dbReference>
<reference evidence="9 10" key="2">
    <citation type="submission" date="2009-02" db="EMBL/GenBank/DDBJ databases">
        <title>Draft genome sequence of Clostridium methylpentosum (DSM 5476).</title>
        <authorList>
            <person name="Sudarsanam P."/>
            <person name="Ley R."/>
            <person name="Guruge J."/>
            <person name="Turnbaugh P.J."/>
            <person name="Mahowald M."/>
            <person name="Liep D."/>
            <person name="Gordon J."/>
        </authorList>
    </citation>
    <scope>NUCLEOTIDE SEQUENCE [LARGE SCALE GENOMIC DNA]</scope>
    <source>
        <strain evidence="9 10">DSM 5476</strain>
    </source>
</reference>
<dbReference type="Gene3D" id="3.40.50.880">
    <property type="match status" value="1"/>
</dbReference>
<sequence length="1488" mass="164436">MNGVSKMKKGSKTLLAAVLSFSIILSCAPFGVSGAANAPPANEQDSFLSQVWPGFENPSQDHMTTPLWFWNEAIETMSADRVREIVRESYEQSGYNGFGILPAFLSTADNYVFENEKFFEMYEAALDEASKYGMKVALYDEDGWPSGAAGGLVKRDHPEYTTRRLDKAEAEGAGGSAVILPTFSGDYLGAVMMNTETKEIVDISSDVKAAFDGFEASAAPSATASSIYSGAYKADYAVDGKEETRWNAASGQAMPQWVELNFTKPVSFDKVEIIQPYKENPVLNRITSYGIEYYDEAAKQWVEIKSGGTIGNSVTDTFDSVTASRMRIVVKKVSASSPSIAEIKVYDGDNELTPFGTKPDGPSYTIPQREGNWKVMVFSCAIQGNKGVDYLNPDAVKAYIGYTYDEFYERFGEYFGTTITKSFYDEPTLKQFREAGTEGNRTWTPNFNAMFEERYPGENPMLYYPALFYDIGANTQEARDKLYTARSDMFATSFIKQMNDWCADRGIQYMGHLYSEETVNPVSISGDLMRTFKYQSIPGVDHIGNANNTHQISRVITSAAYNWDKPLVMSETYGAAGANMPVGDLYRWAMDEFAAGVNYIVPHAVWYNDKVNVFYPPELSYRNEKYAAELQPYNTYVARLNQMLQGGRHVADIGVVYPIDYLESSFVMNSGDCNPADADYETVLTTLTQSIRKDITFLHPEVIDEKCSVDSEAKTFNLNNEVNYERYNTLVLPGMKVISLSNLQKIKAFYDAGGTVISTTQLPFQGISEAENAQVRAIVQEMFGVDPETKQPLDGSDFTTFHKQSNQAGGRAYYTLAPTDANLRAILEDTETVFDISFPALSAPGGRFTYIHKVQQEQDIYFLANTSTAPISSVATIRGEISPVIWDPHTGEKSRPQFEVTQQNGVTVTKVQFTLGSDKSLFLVDESLTPEEEALLALTDALKNAKLVDQDKIVRGKIELNRAIAQGEDILSKLEEYTSEQMQVCTRRLLDAVENVIYNPQANRALHAAVTANSSYENNTAWGVSRLTDGQIASGGWTSSNTNTDPKLMVWAQLDLNGAQAFDQIVLYPRQDYPVKPFPQTFWLEASDNGTDWEVLYEGTDCPEVTTNDPLTFNLSEPVTARYFRFRCTDLRTLPGSGAGVVGVQLAEIELYNTQFVPYAPEYEVIVQQPQHGTVSVDRDIFLEGDSLLFSAVPNKGYQLSSWIINGESVQAEGNTYRMDDVRGNITLSAEFTRMELNTDKTILNKVIAYAQEQAEDPAFSKVIEQVQATFLAALDAAVTVAEDEVADQSEIDAAWMNLMREIHKLGFVQGDKSALALLIEAAEEFSAHLDRYTPSSVQPFSPALEEAQRILADGNAMQQEVDAAASALLDAMLGLRYRADKTLLNELLDRADKLDLTVYTAESLELFRAARNGAEQIAADLDAQQREVDAAAEALDSAIRSLQLLPVAGEAAQSAANRSPKTGEAGPVAAAAILAGAGALLLRRKRR</sequence>
<feature type="domain" description="F5/8 type C" evidence="7">
    <location>
        <begin position="985"/>
        <end position="1154"/>
    </location>
</feature>
<gene>
    <name evidence="9" type="ORF">CLOSTMETH_03545</name>
</gene>
<dbReference type="Proteomes" id="UP000003340">
    <property type="component" value="Unassembled WGS sequence"/>
</dbReference>
<evidence type="ECO:0000313" key="9">
    <source>
        <dbReference type="EMBL" id="EEG28858.1"/>
    </source>
</evidence>
<dbReference type="PROSITE" id="PS50847">
    <property type="entry name" value="GRAM_POS_ANCHORING"/>
    <property type="match status" value="1"/>
</dbReference>
<dbReference type="Gene3D" id="1.20.1270.90">
    <property type="entry name" value="AF1782-like"/>
    <property type="match status" value="3"/>
</dbReference>
<keyword evidence="10" id="KW-1185">Reference proteome</keyword>
<dbReference type="InterPro" id="IPR008979">
    <property type="entry name" value="Galactose-bd-like_sf"/>
</dbReference>
<reference evidence="9 10" key="1">
    <citation type="submission" date="2009-01" db="EMBL/GenBank/DDBJ databases">
        <authorList>
            <person name="Fulton L."/>
            <person name="Clifton S."/>
            <person name="Fulton B."/>
            <person name="Xu J."/>
            <person name="Minx P."/>
            <person name="Pepin K.H."/>
            <person name="Johnson M."/>
            <person name="Bhonagiri V."/>
            <person name="Nash W.E."/>
            <person name="Mardis E.R."/>
            <person name="Wilson R.K."/>
        </authorList>
    </citation>
    <scope>NUCLEOTIDE SEQUENCE [LARGE SCALE GENOMIC DNA]</scope>
    <source>
        <strain evidence="9 10">DSM 5476</strain>
    </source>
</reference>
<evidence type="ECO:0000313" key="10">
    <source>
        <dbReference type="Proteomes" id="UP000003340"/>
    </source>
</evidence>
<dbReference type="Pfam" id="PF07554">
    <property type="entry name" value="FIVAR"/>
    <property type="match status" value="3"/>
</dbReference>
<feature type="domain" description="Gram-positive cocci surface proteins LPxTG" evidence="8">
    <location>
        <begin position="1460"/>
        <end position="1488"/>
    </location>
</feature>
<feature type="coiled-coil region" evidence="6">
    <location>
        <begin position="1415"/>
        <end position="1442"/>
    </location>
</feature>
<evidence type="ECO:0000259" key="8">
    <source>
        <dbReference type="PROSITE" id="PS50847"/>
    </source>
</evidence>